<name>A0AAD9PKM3_9APIC</name>
<dbReference type="InterPro" id="IPR045886">
    <property type="entry name" value="ThiF/MoeB/HesA"/>
</dbReference>
<keyword evidence="4" id="KW-1185">Reference proteome</keyword>
<dbReference type="InterPro" id="IPR035985">
    <property type="entry name" value="Ubiquitin-activating_enz"/>
</dbReference>
<evidence type="ECO:0000313" key="3">
    <source>
        <dbReference type="EMBL" id="KAK2196591.1"/>
    </source>
</evidence>
<evidence type="ECO:0000313" key="4">
    <source>
        <dbReference type="Proteomes" id="UP001214638"/>
    </source>
</evidence>
<organism evidence="3 4">
    <name type="scientific">Babesia duncani</name>
    <dbReference type="NCBI Taxonomy" id="323732"/>
    <lineage>
        <taxon>Eukaryota</taxon>
        <taxon>Sar</taxon>
        <taxon>Alveolata</taxon>
        <taxon>Apicomplexa</taxon>
        <taxon>Aconoidasida</taxon>
        <taxon>Piroplasmida</taxon>
        <taxon>Babesiidae</taxon>
        <taxon>Babesia</taxon>
    </lineage>
</organism>
<dbReference type="Gene3D" id="2.40.30.180">
    <property type="entry name" value="Ubiquitin-activating enzyme E1, FCCH domain"/>
    <property type="match status" value="1"/>
</dbReference>
<dbReference type="GO" id="GO:0008641">
    <property type="term" value="F:ubiquitin-like modifier activating enzyme activity"/>
    <property type="evidence" value="ECO:0007669"/>
    <property type="project" value="InterPro"/>
</dbReference>
<dbReference type="Gene3D" id="3.40.50.720">
    <property type="entry name" value="NAD(P)-binding Rossmann-like Domain"/>
    <property type="match status" value="2"/>
</dbReference>
<dbReference type="RefSeq" id="XP_067803433.1">
    <property type="nucleotide sequence ID" value="XM_067946869.1"/>
</dbReference>
<gene>
    <name evidence="3" type="ORF">BdWA1_001838</name>
</gene>
<dbReference type="EMBL" id="JALLKP010000002">
    <property type="protein sequence ID" value="KAK2196591.1"/>
    <property type="molecule type" value="Genomic_DNA"/>
</dbReference>
<dbReference type="KEGG" id="bdw:94336136"/>
<dbReference type="Pfam" id="PF00899">
    <property type="entry name" value="ThiF"/>
    <property type="match status" value="1"/>
</dbReference>
<dbReference type="InterPro" id="IPR042302">
    <property type="entry name" value="E1_FCCH_sf"/>
</dbReference>
<dbReference type="GO" id="GO:0005737">
    <property type="term" value="C:cytoplasm"/>
    <property type="evidence" value="ECO:0007669"/>
    <property type="project" value="TreeGrafter"/>
</dbReference>
<dbReference type="PANTHER" id="PTHR10953">
    <property type="entry name" value="UBIQUITIN-ACTIVATING ENZYME E1"/>
    <property type="match status" value="1"/>
</dbReference>
<dbReference type="InterPro" id="IPR042063">
    <property type="entry name" value="Ubi_acti_E1_SCCH"/>
</dbReference>
<dbReference type="InterPro" id="IPR000594">
    <property type="entry name" value="ThiF_NAD_FAD-bd"/>
</dbReference>
<evidence type="ECO:0000259" key="2">
    <source>
        <dbReference type="Pfam" id="PF00899"/>
    </source>
</evidence>
<dbReference type="Gene3D" id="1.10.10.2660">
    <property type="entry name" value="Ubiquitin-activating enzyme E1, SCCH domain"/>
    <property type="match status" value="1"/>
</dbReference>
<reference evidence="3" key="1">
    <citation type="journal article" date="2023" name="Nat. Microbiol.">
        <title>Babesia duncani multi-omics identifies virulence factors and drug targets.</title>
        <authorList>
            <person name="Singh P."/>
            <person name="Lonardi S."/>
            <person name="Liang Q."/>
            <person name="Vydyam P."/>
            <person name="Khabirova E."/>
            <person name="Fang T."/>
            <person name="Gihaz S."/>
            <person name="Thekkiniath J."/>
            <person name="Munshi M."/>
            <person name="Abel S."/>
            <person name="Ciampossin L."/>
            <person name="Batugedara G."/>
            <person name="Gupta M."/>
            <person name="Lu X.M."/>
            <person name="Lenz T."/>
            <person name="Chakravarty S."/>
            <person name="Cornillot E."/>
            <person name="Hu Y."/>
            <person name="Ma W."/>
            <person name="Gonzalez L.M."/>
            <person name="Sanchez S."/>
            <person name="Estrada K."/>
            <person name="Sanchez-Flores A."/>
            <person name="Montero E."/>
            <person name="Harb O.S."/>
            <person name="Le Roch K.G."/>
            <person name="Mamoun C.B."/>
        </authorList>
    </citation>
    <scope>NUCLEOTIDE SEQUENCE</scope>
    <source>
        <strain evidence="3">WA1</strain>
    </source>
</reference>
<feature type="domain" description="THIF-type NAD/FAD binding fold" evidence="2">
    <location>
        <begin position="480"/>
        <end position="906"/>
    </location>
</feature>
<dbReference type="GeneID" id="94336136"/>
<sequence>MDPIFLFKRKCFITVCWILYTINHSCLCRLDRLNNHSRLNLRQLYNTPAALKPCDAFDFRKKRLNVKPNQSQENNSFKDSRDSYNAKWSRLELVFGSDGLEKLNKATVLVVGANKLSLELITHLISAGIGKIQIWDGHHFNCHSILSRIGINCPEANISIINNEPDWKNINADLVIFSNQSLSDAAAINKKLRRRCKFIACTVVGPYGLTVSDFGNEHLHITPTDTEFDEHVATVIQNGQSTVLKLDTNDVGDYKVGDIVKVTASNHHLNTRYNQCAVKRYKCKITSIHILNGEHAQIVIDLDTSGWKDNVTISIQRLHLPHVYKFKEIQMVLNELLQRRSFFDAFSFFKSPEEIKNLYISPFVANSDMEIGTIVACFLALDQLNMALSSGVDEVVDASNAQMLDICRRHFRNCNAAMVREFNLLRRYNIPPSISLVAALTAQEALKAIVGKFTPSQAIVINRSDAFRFDNRIEKERVESAIKRASEMQYVMVGAGALGCEYLKLLQSMNVEHLQLFDPDIVQESNLPRQLLFSPNDINKPKAYCAIENLRKSRNAALPNYKAYCVDFNQATSRRFAEQYNVDFKNTVLISAVDNIQTRLLLDNFSIEHGLIFVEAGLHSNTCSTSISVPNVTESFASTLGDDFKIQDGAGCSSKGIPRTFADVIYYSVELYSWLFTVQPKLYNQYIADPNGTIENLLLHGPEQFSKALVAIMESASLVVSPNQNLNKWAQEQFKKYVNVDHNLQQIWLESIMELRKKNLMCSRIKPNSKLDKRFILSLINKHVQTPAEKAKCIQLLESFCNNEYIKKLSNSLQVPQMHPFTLNDNCMASIDFVYANSNLRAFKYGFYQKDRLSIIKIAKAIVPAISTIVSVASSMSIFELYKALVNNASPVQTASRFKRYPTPKMGDVYFEWLTSKDGRLWFSTRGQKLYCFRGAKALLSIDIYPYKDQSQNTVYVNNYLNLATQRYISNVVLSPSIFTVEDPKALLYGLRLSLWDYITIDDSDSNDLWHTNVKKTSMLLGYIIEAIESLFNVDIEGLEIDSNIIILTDALKQKPISTLFNSNEINSTVIHLLAKDRNSGEAIELPDIKYSRQHL</sequence>
<comment type="caution">
    <text evidence="3">The sequence shown here is derived from an EMBL/GenBank/DDBJ whole genome shotgun (WGS) entry which is preliminary data.</text>
</comment>
<dbReference type="PANTHER" id="PTHR10953:SF4">
    <property type="entry name" value="UBIQUITIN-ACTIVATING ENZYME E1 C-TERMINAL DOMAIN-CONTAINING PROTEIN"/>
    <property type="match status" value="1"/>
</dbReference>
<dbReference type="GO" id="GO:0004792">
    <property type="term" value="F:thiosulfate-cyanide sulfurtransferase activity"/>
    <property type="evidence" value="ECO:0007669"/>
    <property type="project" value="TreeGrafter"/>
</dbReference>
<evidence type="ECO:0000256" key="1">
    <source>
        <dbReference type="ARBA" id="ARBA00022598"/>
    </source>
</evidence>
<dbReference type="GO" id="GO:0016779">
    <property type="term" value="F:nucleotidyltransferase activity"/>
    <property type="evidence" value="ECO:0007669"/>
    <property type="project" value="TreeGrafter"/>
</dbReference>
<dbReference type="AlphaFoldDB" id="A0AAD9PKM3"/>
<dbReference type="Proteomes" id="UP001214638">
    <property type="component" value="Unassembled WGS sequence"/>
</dbReference>
<keyword evidence="1" id="KW-0436">Ligase</keyword>
<protein>
    <submittedName>
        <fullName evidence="3">Bifunctional ThiF-MoeB-HesA family/Ubiquitin-activating enzyme E1</fullName>
    </submittedName>
</protein>
<proteinExistence type="predicted"/>
<dbReference type="Gene3D" id="3.40.50.12550">
    <property type="entry name" value="Ubiquitin-activating enzyme E1, inactive adenylation domain, subdomain 2"/>
    <property type="match status" value="1"/>
</dbReference>
<accession>A0AAD9PKM3</accession>
<dbReference type="SUPFAM" id="SSF69572">
    <property type="entry name" value="Activating enzymes of the ubiquitin-like proteins"/>
    <property type="match status" value="2"/>
</dbReference>